<protein>
    <submittedName>
        <fullName evidence="1">Uncharacterized protein</fullName>
    </submittedName>
</protein>
<dbReference type="EMBL" id="VSWC01000002">
    <property type="protein sequence ID" value="KAA1117320.1"/>
    <property type="molecule type" value="Genomic_DNA"/>
</dbReference>
<sequence>MRIDTAALLGLIIETTAFFKAQVSNDVSSTAQSLNGAHAGSQYSIRFTFELPHVFAFSPLPLPGSISLASVFNSYGVLQGQNSSDFSRRFDPYLLRGKMY</sequence>
<name>A0A5B0QVY6_PUCGR</name>
<reference evidence="1 2" key="1">
    <citation type="submission" date="2019-05" db="EMBL/GenBank/DDBJ databases">
        <title>Emergence of the Ug99 lineage of the wheat stem rust pathogen through somatic hybridization.</title>
        <authorList>
            <person name="Li F."/>
            <person name="Upadhyaya N.M."/>
            <person name="Sperschneider J."/>
            <person name="Matny O."/>
            <person name="Nguyen-Phuc H."/>
            <person name="Mago R."/>
            <person name="Raley C."/>
            <person name="Miller M.E."/>
            <person name="Silverstein K.A.T."/>
            <person name="Henningsen E."/>
            <person name="Hirsch C.D."/>
            <person name="Visser B."/>
            <person name="Pretorius Z.A."/>
            <person name="Steffenson B.J."/>
            <person name="Schwessinger B."/>
            <person name="Dodds P.N."/>
            <person name="Figueroa M."/>
        </authorList>
    </citation>
    <scope>NUCLEOTIDE SEQUENCE [LARGE SCALE GENOMIC DNA]</scope>
    <source>
        <strain evidence="1">21-0</strain>
    </source>
</reference>
<gene>
    <name evidence="1" type="ORF">PGT21_003540</name>
</gene>
<keyword evidence="2" id="KW-1185">Reference proteome</keyword>
<evidence type="ECO:0000313" key="1">
    <source>
        <dbReference type="EMBL" id="KAA1117320.1"/>
    </source>
</evidence>
<dbReference type="Proteomes" id="UP000324748">
    <property type="component" value="Unassembled WGS sequence"/>
</dbReference>
<organism evidence="1 2">
    <name type="scientific">Puccinia graminis f. sp. tritici</name>
    <dbReference type="NCBI Taxonomy" id="56615"/>
    <lineage>
        <taxon>Eukaryota</taxon>
        <taxon>Fungi</taxon>
        <taxon>Dikarya</taxon>
        <taxon>Basidiomycota</taxon>
        <taxon>Pucciniomycotina</taxon>
        <taxon>Pucciniomycetes</taxon>
        <taxon>Pucciniales</taxon>
        <taxon>Pucciniaceae</taxon>
        <taxon>Puccinia</taxon>
    </lineage>
</organism>
<evidence type="ECO:0000313" key="2">
    <source>
        <dbReference type="Proteomes" id="UP000324748"/>
    </source>
</evidence>
<dbReference type="AlphaFoldDB" id="A0A5B0QVY6"/>
<proteinExistence type="predicted"/>
<comment type="caution">
    <text evidence="1">The sequence shown here is derived from an EMBL/GenBank/DDBJ whole genome shotgun (WGS) entry which is preliminary data.</text>
</comment>
<accession>A0A5B0QVY6</accession>